<comment type="caution">
    <text evidence="2">The sequence shown here is derived from an EMBL/GenBank/DDBJ whole genome shotgun (WGS) entry which is preliminary data.</text>
</comment>
<feature type="compositionally biased region" description="Basic and acidic residues" evidence="1">
    <location>
        <begin position="1"/>
        <end position="35"/>
    </location>
</feature>
<name>A0AAD6JQE5_9ROSI</name>
<organism evidence="2 3">
    <name type="scientific">Salix udensis</name>
    <dbReference type="NCBI Taxonomy" id="889485"/>
    <lineage>
        <taxon>Eukaryota</taxon>
        <taxon>Viridiplantae</taxon>
        <taxon>Streptophyta</taxon>
        <taxon>Embryophyta</taxon>
        <taxon>Tracheophyta</taxon>
        <taxon>Spermatophyta</taxon>
        <taxon>Magnoliopsida</taxon>
        <taxon>eudicotyledons</taxon>
        <taxon>Gunneridae</taxon>
        <taxon>Pentapetalae</taxon>
        <taxon>rosids</taxon>
        <taxon>fabids</taxon>
        <taxon>Malpighiales</taxon>
        <taxon>Salicaceae</taxon>
        <taxon>Saliceae</taxon>
        <taxon>Salix</taxon>
    </lineage>
</organism>
<reference evidence="2 3" key="1">
    <citation type="journal article" date="2023" name="Int. J. Mol. Sci.">
        <title>De Novo Assembly and Annotation of 11 Diverse Shrub Willow (Salix) Genomes Reveals Novel Gene Organization in Sex-Linked Regions.</title>
        <authorList>
            <person name="Hyden B."/>
            <person name="Feng K."/>
            <person name="Yates T.B."/>
            <person name="Jawdy S."/>
            <person name="Cereghino C."/>
            <person name="Smart L.B."/>
            <person name="Muchero W."/>
        </authorList>
    </citation>
    <scope>NUCLEOTIDE SEQUENCE [LARGE SCALE GENOMIC DNA]</scope>
    <source>
        <tissue evidence="2">Shoot tip</tissue>
    </source>
</reference>
<sequence length="110" mass="12309">MRWVPREARDDTEGQRRRGTQEARDDGRSQARGEGNDESAALPAHRPPSIKGISALTFGTSCDDIETTRLVLTPPAISKSFFRNIVTVPPSKCTYRSSHYRDEFIKAGMK</sequence>
<keyword evidence="3" id="KW-1185">Reference proteome</keyword>
<protein>
    <submittedName>
        <fullName evidence="2">Uncharacterized protein</fullName>
    </submittedName>
</protein>
<evidence type="ECO:0000313" key="3">
    <source>
        <dbReference type="Proteomes" id="UP001162972"/>
    </source>
</evidence>
<evidence type="ECO:0000313" key="2">
    <source>
        <dbReference type="EMBL" id="KAJ6409235.1"/>
    </source>
</evidence>
<dbReference type="Proteomes" id="UP001162972">
    <property type="component" value="Chromosome 9"/>
</dbReference>
<evidence type="ECO:0000256" key="1">
    <source>
        <dbReference type="SAM" id="MobiDB-lite"/>
    </source>
</evidence>
<dbReference type="EMBL" id="JAPFFJ010000015">
    <property type="protein sequence ID" value="KAJ6409235.1"/>
    <property type="molecule type" value="Genomic_DNA"/>
</dbReference>
<proteinExistence type="predicted"/>
<gene>
    <name evidence="2" type="ORF">OIU84_008853</name>
</gene>
<accession>A0AAD6JQE5</accession>
<dbReference type="AlphaFoldDB" id="A0AAD6JQE5"/>
<feature type="region of interest" description="Disordered" evidence="1">
    <location>
        <begin position="1"/>
        <end position="50"/>
    </location>
</feature>